<evidence type="ECO:0000256" key="5">
    <source>
        <dbReference type="ARBA" id="ARBA00022989"/>
    </source>
</evidence>
<keyword evidence="10" id="KW-1185">Reference proteome</keyword>
<feature type="compositionally biased region" description="Polar residues" evidence="7">
    <location>
        <begin position="606"/>
        <end position="618"/>
    </location>
</feature>
<dbReference type="PANTHER" id="PTHR48003">
    <property type="entry name" value="OS07G0626500 PROTEIN"/>
    <property type="match status" value="1"/>
</dbReference>
<evidence type="ECO:0000259" key="8">
    <source>
        <dbReference type="PROSITE" id="PS50011"/>
    </source>
</evidence>
<evidence type="ECO:0000256" key="6">
    <source>
        <dbReference type="ARBA" id="ARBA00023136"/>
    </source>
</evidence>
<dbReference type="InterPro" id="IPR003591">
    <property type="entry name" value="Leu-rich_rpt_typical-subtyp"/>
</dbReference>
<dbReference type="InterPro" id="IPR000719">
    <property type="entry name" value="Prot_kinase_dom"/>
</dbReference>
<dbReference type="SUPFAM" id="SSF52058">
    <property type="entry name" value="L domain-like"/>
    <property type="match status" value="1"/>
</dbReference>
<dbReference type="Gene3D" id="3.30.200.20">
    <property type="entry name" value="Phosphorylase Kinase, domain 1"/>
    <property type="match status" value="1"/>
</dbReference>
<keyword evidence="5" id="KW-1133">Transmembrane helix</keyword>
<evidence type="ECO:0000256" key="3">
    <source>
        <dbReference type="ARBA" id="ARBA00022692"/>
    </source>
</evidence>
<dbReference type="SMART" id="SM00369">
    <property type="entry name" value="LRR_TYP"/>
    <property type="match status" value="9"/>
</dbReference>
<evidence type="ECO:0000256" key="2">
    <source>
        <dbReference type="ARBA" id="ARBA00022614"/>
    </source>
</evidence>
<dbReference type="PROSITE" id="PS50011">
    <property type="entry name" value="PROTEIN_KINASE_DOM"/>
    <property type="match status" value="2"/>
</dbReference>
<dbReference type="Pfam" id="PF00069">
    <property type="entry name" value="Pkinase"/>
    <property type="match status" value="1"/>
</dbReference>
<keyword evidence="6" id="KW-0472">Membrane</keyword>
<dbReference type="SUPFAM" id="SSF56112">
    <property type="entry name" value="Protein kinase-like (PK-like)"/>
    <property type="match status" value="2"/>
</dbReference>
<evidence type="ECO:0000313" key="10">
    <source>
        <dbReference type="Proteomes" id="UP000827721"/>
    </source>
</evidence>
<evidence type="ECO:0000313" key="9">
    <source>
        <dbReference type="EMBL" id="KAH7568464.1"/>
    </source>
</evidence>
<dbReference type="InterPro" id="IPR011009">
    <property type="entry name" value="Kinase-like_dom_sf"/>
</dbReference>
<organism evidence="9 10">
    <name type="scientific">Xanthoceras sorbifolium</name>
    <dbReference type="NCBI Taxonomy" id="99658"/>
    <lineage>
        <taxon>Eukaryota</taxon>
        <taxon>Viridiplantae</taxon>
        <taxon>Streptophyta</taxon>
        <taxon>Embryophyta</taxon>
        <taxon>Tracheophyta</taxon>
        <taxon>Spermatophyta</taxon>
        <taxon>Magnoliopsida</taxon>
        <taxon>eudicotyledons</taxon>
        <taxon>Gunneridae</taxon>
        <taxon>Pentapetalae</taxon>
        <taxon>rosids</taxon>
        <taxon>malvids</taxon>
        <taxon>Sapindales</taxon>
        <taxon>Sapindaceae</taxon>
        <taxon>Xanthoceroideae</taxon>
        <taxon>Xanthoceras</taxon>
    </lineage>
</organism>
<evidence type="ECO:0000256" key="7">
    <source>
        <dbReference type="SAM" id="MobiDB-lite"/>
    </source>
</evidence>
<dbReference type="Pfam" id="PF00560">
    <property type="entry name" value="LRR_1"/>
    <property type="match status" value="5"/>
</dbReference>
<feature type="domain" description="Protein kinase" evidence="8">
    <location>
        <begin position="706"/>
        <end position="989"/>
    </location>
</feature>
<dbReference type="Proteomes" id="UP000827721">
    <property type="component" value="Unassembled WGS sequence"/>
</dbReference>
<name>A0ABQ8HW24_9ROSI</name>
<dbReference type="InterPro" id="IPR001245">
    <property type="entry name" value="Ser-Thr/Tyr_kinase_cat_dom"/>
</dbReference>
<keyword evidence="4" id="KW-0677">Repeat</keyword>
<accession>A0ABQ8HW24</accession>
<gene>
    <name evidence="9" type="ORF">JRO89_XS06G0003200</name>
</gene>
<dbReference type="Pfam" id="PF08263">
    <property type="entry name" value="LRRNT_2"/>
    <property type="match status" value="1"/>
</dbReference>
<evidence type="ECO:0000256" key="4">
    <source>
        <dbReference type="ARBA" id="ARBA00022737"/>
    </source>
</evidence>
<dbReference type="Gene3D" id="3.80.10.10">
    <property type="entry name" value="Ribonuclease Inhibitor"/>
    <property type="match status" value="3"/>
</dbReference>
<dbReference type="SUPFAM" id="SSF52047">
    <property type="entry name" value="RNI-like"/>
    <property type="match status" value="1"/>
</dbReference>
<feature type="region of interest" description="Disordered" evidence="7">
    <location>
        <begin position="564"/>
        <end position="619"/>
    </location>
</feature>
<comment type="subcellular location">
    <subcellularLocation>
        <location evidence="1">Membrane</location>
    </subcellularLocation>
</comment>
<comment type="caution">
    <text evidence="9">The sequence shown here is derived from an EMBL/GenBank/DDBJ whole genome shotgun (WGS) entry which is preliminary data.</text>
</comment>
<dbReference type="PROSITE" id="PS51450">
    <property type="entry name" value="LRR"/>
    <property type="match status" value="2"/>
</dbReference>
<dbReference type="InterPro" id="IPR032675">
    <property type="entry name" value="LRR_dom_sf"/>
</dbReference>
<keyword evidence="3" id="KW-0812">Transmembrane</keyword>
<reference evidence="9 10" key="1">
    <citation type="submission" date="2021-02" db="EMBL/GenBank/DDBJ databases">
        <title>Plant Genome Project.</title>
        <authorList>
            <person name="Zhang R.-G."/>
        </authorList>
    </citation>
    <scope>NUCLEOTIDE SEQUENCE [LARGE SCALE GENOMIC DNA]</scope>
    <source>
        <tissue evidence="9">Leaves</tissue>
    </source>
</reference>
<sequence>MGQLPSQDILALLEFKKGVKNDPTGYVLDSWNEESIDFNGCPSSWNGIVCNGGNVAGVVLDNLGLSAVADLSVFSNLTMLVKLSMSNNSISGIIPDNIGDFKSLEFLDVSDNLFSSTLPPGICKLESLQNLSLAGNNFSGSIPDSVSGLVSIQSLDLSHNSFSGIPRGFELLSGLQVLDLHGNLFEGHLDGEFFLLTNASRVDFSGNMLVSSSSEKLLPGISESVKYLNLSHNQLTGSLVNGGSLQLFQSLKVLDLSYNQLSGELPGFNFVYDLQVLKLSNNRFSGFIPNDLLKGDSLLLTELDLSANNLSGSVSTILSTTLHMLNLSSNGLTGELPLLTGSCAVLDLSNNQFEGNLTRMGKWGNIEYLDLSQNRLTGSIPEVTPQFLRLNYLNLSHNSLSSSLPKVIIQYPKLRVLDLSSNHLDGSFLTDLLTSSTLQEIHLADNLLTGAIEFSTPRESILRVLDLSHNQLNGYFPDRLGSLTGLQVLNLEGNNISGSLPTSMANVSSLRSLEISQNHFAGPLPNNLPNSLENFNVSYNDFSGVVPENLRKFPSSSFYPGNTRLRFPGGPPGSGQSSCSKFQEETNQQRLPAEHATDKNIRRHAQTNPSGTIRTGSSGPLVVSAEDLVASKKGSSSGIISPDEKTAAVTGFSPSKNSHLSWSPESGDSFTAENLARLDVRSPDQLVGELYFLDDTISLTPEELSKAPAEVLGRSSHGTSYKATLENGVFLTVKWLREGVAKQRKEFAKEAKKFANIRHPNVVGLKGYYWGPTQHEKLILSDHISPGSLASFLYDRPGRKGPPLLWAQRLKIAVDVARGLNYLHFDRAVPHGNLKASNILLDGPDLNARIADYCLHRLMTQAGTIEQILDAGVLGYRAPELGASKKPHPSFKSDVYAFGVVLLELLTGRCAGDVISGVGGGVDLTDWMRTKVAEGQASDCFDAALKAEMGNPAIEKGMKDVLGIALRCIRSVSERPAFSCKNGGYFDWIVSKDFHFQWQVLSALGANRHLTLTAFFRLPHRDLNLVLLHKFHKYQTLWRSTRFKSLWGRRKKAVRAPFIVTSGTLYGSCPTCYSQVLSALGRYSVLPLTAFFRLHHRDLNLLLLRSSKPHPTTRISHTQKLEFEALTRRLPKNSNFNIRVISWGGIIRAFRYLYLFSFCSSCDALRQLAASCDLIDREEKAPPLLWVQRLKIAVDVARGLNYLHFDRAVPHGNLKASNILLDGPDLNARIADYCLHRLMTQAGTIEQILDAGVLGYRAPELGASKKPHPSFKSDVYAFGVVLLELLTGRCAGDVISGVGGGVDLTDWMRTKVAEGHGSDCFDAALKAEMGNPAIEKGMKDVLGIALRCIRSVSERPGIKTIYEDLSSI</sequence>
<feature type="domain" description="Protein kinase" evidence="8">
    <location>
        <begin position="1074"/>
        <end position="1368"/>
    </location>
</feature>
<keyword evidence="2" id="KW-0433">Leucine-rich repeat</keyword>
<dbReference type="Gene3D" id="1.10.510.10">
    <property type="entry name" value="Transferase(Phosphotransferase) domain 1"/>
    <property type="match status" value="2"/>
</dbReference>
<dbReference type="InterPro" id="IPR001611">
    <property type="entry name" value="Leu-rich_rpt"/>
</dbReference>
<dbReference type="PANTHER" id="PTHR48003:SF4">
    <property type="entry name" value="LRR RECEPTOR-LIKE SERINE_THREONINE-PROTEIN KINASE GHR1"/>
    <property type="match status" value="1"/>
</dbReference>
<dbReference type="EMBL" id="JAFEMO010000006">
    <property type="protein sequence ID" value="KAH7568464.1"/>
    <property type="molecule type" value="Genomic_DNA"/>
</dbReference>
<dbReference type="InterPro" id="IPR053059">
    <property type="entry name" value="Inactive_SerThr-Kinase_ABA"/>
</dbReference>
<dbReference type="Pfam" id="PF13855">
    <property type="entry name" value="LRR_8"/>
    <property type="match status" value="3"/>
</dbReference>
<dbReference type="InterPro" id="IPR013210">
    <property type="entry name" value="LRR_N_plant-typ"/>
</dbReference>
<evidence type="ECO:0000256" key="1">
    <source>
        <dbReference type="ARBA" id="ARBA00004370"/>
    </source>
</evidence>
<dbReference type="Pfam" id="PF07714">
    <property type="entry name" value="PK_Tyr_Ser-Thr"/>
    <property type="match status" value="1"/>
</dbReference>
<protein>
    <recommendedName>
        <fullName evidence="8">Protein kinase domain-containing protein</fullName>
    </recommendedName>
</protein>
<proteinExistence type="predicted"/>